<reference evidence="1" key="1">
    <citation type="journal article" date="2021" name="Proc. Natl. Acad. Sci. U.S.A.">
        <title>A Catalog of Tens of Thousands of Viruses from Human Metagenomes Reveals Hidden Associations with Chronic Diseases.</title>
        <authorList>
            <person name="Tisza M.J."/>
            <person name="Buck C.B."/>
        </authorList>
    </citation>
    <scope>NUCLEOTIDE SEQUENCE</scope>
    <source>
        <strain evidence="1">CtAvK3</strain>
    </source>
</reference>
<dbReference type="EMBL" id="BK014910">
    <property type="protein sequence ID" value="DAD81913.1"/>
    <property type="molecule type" value="Genomic_DNA"/>
</dbReference>
<accession>A0A8S5MHU0</accession>
<protein>
    <submittedName>
        <fullName evidence="1">Uncharacterized protein</fullName>
    </submittedName>
</protein>
<proteinExistence type="predicted"/>
<evidence type="ECO:0000313" key="1">
    <source>
        <dbReference type="EMBL" id="DAD81913.1"/>
    </source>
</evidence>
<organism evidence="1">
    <name type="scientific">Siphoviridae sp. ctAvK3</name>
    <dbReference type="NCBI Taxonomy" id="2826184"/>
    <lineage>
        <taxon>Viruses</taxon>
        <taxon>Duplodnaviria</taxon>
        <taxon>Heunggongvirae</taxon>
        <taxon>Uroviricota</taxon>
        <taxon>Caudoviricetes</taxon>
    </lineage>
</organism>
<sequence length="70" mass="8257">MTTHVIEVEIRRFYKVYVDDENDTMTNAEAEQQARKQIEEDGEDAITEDIELNEVEPQDILALHYDYPII</sequence>
<name>A0A8S5MHU0_9CAUD</name>